<gene>
    <name evidence="2" type="ORF">V2H45_13300</name>
</gene>
<accession>A0AAW9Q512</accession>
<dbReference type="InterPro" id="IPR021919">
    <property type="entry name" value="CCB1"/>
</dbReference>
<evidence type="ECO:0000256" key="1">
    <source>
        <dbReference type="SAM" id="Phobius"/>
    </source>
</evidence>
<keyword evidence="1" id="KW-0812">Transmembrane</keyword>
<dbReference type="Proteomes" id="UP001333818">
    <property type="component" value="Unassembled WGS sequence"/>
</dbReference>
<proteinExistence type="predicted"/>
<evidence type="ECO:0000313" key="3">
    <source>
        <dbReference type="Proteomes" id="UP001333818"/>
    </source>
</evidence>
<feature type="transmembrane region" description="Helical" evidence="1">
    <location>
        <begin position="6"/>
        <end position="26"/>
    </location>
</feature>
<organism evidence="2 3">
    <name type="scientific">Tumidithrix elongata BACA0141</name>
    <dbReference type="NCBI Taxonomy" id="2716417"/>
    <lineage>
        <taxon>Bacteria</taxon>
        <taxon>Bacillati</taxon>
        <taxon>Cyanobacteriota</taxon>
        <taxon>Cyanophyceae</taxon>
        <taxon>Pseudanabaenales</taxon>
        <taxon>Pseudanabaenaceae</taxon>
        <taxon>Tumidithrix</taxon>
        <taxon>Tumidithrix elongata</taxon>
    </lineage>
</organism>
<comment type="caution">
    <text evidence="2">The sequence shown here is derived from an EMBL/GenBank/DDBJ whole genome shotgun (WGS) entry which is preliminary data.</text>
</comment>
<reference evidence="2" key="1">
    <citation type="submission" date="2024-01" db="EMBL/GenBank/DDBJ databases">
        <title>Bank of Algae and Cyanobacteria of the Azores (BACA) strain genomes.</title>
        <authorList>
            <person name="Luz R."/>
            <person name="Cordeiro R."/>
            <person name="Fonseca A."/>
            <person name="Goncalves V."/>
        </authorList>
    </citation>
    <scope>NUCLEOTIDE SEQUENCE</scope>
    <source>
        <strain evidence="2">BACA0141</strain>
    </source>
</reference>
<dbReference type="PANTHER" id="PTHR35302:SF1">
    <property type="entry name" value="PROTEIN COFACTOR ASSEMBLY OF COMPLEX C SUBUNIT B CCB1, CHLOROPLASTIC"/>
    <property type="match status" value="1"/>
</dbReference>
<keyword evidence="1" id="KW-1133">Transmembrane helix</keyword>
<dbReference type="EMBL" id="JAZBJZ010000050">
    <property type="protein sequence ID" value="MEE3717711.1"/>
    <property type="molecule type" value="Genomic_DNA"/>
</dbReference>
<dbReference type="Pfam" id="PF12046">
    <property type="entry name" value="CCB1"/>
    <property type="match status" value="1"/>
</dbReference>
<keyword evidence="3" id="KW-1185">Reference proteome</keyword>
<dbReference type="AlphaFoldDB" id="A0AAW9Q512"/>
<protein>
    <submittedName>
        <fullName evidence="2">Cofactor assembly of complex C subunit B</fullName>
    </submittedName>
</protein>
<dbReference type="PANTHER" id="PTHR35302">
    <property type="match status" value="1"/>
</dbReference>
<feature type="transmembrane region" description="Helical" evidence="1">
    <location>
        <begin position="86"/>
        <end position="109"/>
    </location>
</feature>
<sequence>MTSTAPALYSTLFLTALLFVGLLSFLKSSVKERTTEQILKSQDLNDDRLLQQVRDHLRARSYQVVKLDPAQELVVMTGLVKPSMALALLLVCLAAIGFGSLGLVLGILIPDLENIWMFLVLASPIAGVFYWRGAERQEEISLQLRSESRLWVRGHKDELTALARSLNLEQCE</sequence>
<feature type="transmembrane region" description="Helical" evidence="1">
    <location>
        <begin position="115"/>
        <end position="131"/>
    </location>
</feature>
<evidence type="ECO:0000313" key="2">
    <source>
        <dbReference type="EMBL" id="MEE3717711.1"/>
    </source>
</evidence>
<keyword evidence="1" id="KW-0472">Membrane</keyword>
<name>A0AAW9Q512_9CYAN</name>
<dbReference type="RefSeq" id="WP_330484142.1">
    <property type="nucleotide sequence ID" value="NZ_JAZBJZ010000050.1"/>
</dbReference>